<dbReference type="AlphaFoldDB" id="A0A9Q0AQ11"/>
<keyword evidence="1" id="KW-0732">Signal</keyword>
<proteinExistence type="predicted"/>
<evidence type="ECO:0000256" key="1">
    <source>
        <dbReference type="SAM" id="SignalP"/>
    </source>
</evidence>
<dbReference type="EMBL" id="JAFIMR010000016">
    <property type="protein sequence ID" value="KAI1868899.1"/>
    <property type="molecule type" value="Genomic_DNA"/>
</dbReference>
<feature type="chain" id="PRO_5040356366" evidence="1">
    <location>
        <begin position="21"/>
        <end position="187"/>
    </location>
</feature>
<dbReference type="PANTHER" id="PTHR35186:SF4">
    <property type="entry name" value="PRION-INHIBITION AND PROPAGATION HELO DOMAIN-CONTAINING PROTEIN"/>
    <property type="match status" value="1"/>
</dbReference>
<feature type="signal peptide" evidence="1">
    <location>
        <begin position="1"/>
        <end position="20"/>
    </location>
</feature>
<organism evidence="2 3">
    <name type="scientific">Neoarthrinium moseri</name>
    <dbReference type="NCBI Taxonomy" id="1658444"/>
    <lineage>
        <taxon>Eukaryota</taxon>
        <taxon>Fungi</taxon>
        <taxon>Dikarya</taxon>
        <taxon>Ascomycota</taxon>
        <taxon>Pezizomycotina</taxon>
        <taxon>Sordariomycetes</taxon>
        <taxon>Xylariomycetidae</taxon>
        <taxon>Amphisphaeriales</taxon>
        <taxon>Apiosporaceae</taxon>
        <taxon>Neoarthrinium</taxon>
    </lineage>
</organism>
<reference evidence="2" key="1">
    <citation type="submission" date="2021-03" db="EMBL/GenBank/DDBJ databases">
        <title>Revisited historic fungal species revealed as producer of novel bioactive compounds through whole genome sequencing and comparative genomics.</title>
        <authorList>
            <person name="Vignolle G.A."/>
            <person name="Hochenegger N."/>
            <person name="Mach R.L."/>
            <person name="Mach-Aigner A.R."/>
            <person name="Javad Rahimi M."/>
            <person name="Salim K.A."/>
            <person name="Chan C.M."/>
            <person name="Lim L.B.L."/>
            <person name="Cai F."/>
            <person name="Druzhinina I.S."/>
            <person name="U'Ren J.M."/>
            <person name="Derntl C."/>
        </authorList>
    </citation>
    <scope>NUCLEOTIDE SEQUENCE</scope>
    <source>
        <strain evidence="2">TUCIM 5799</strain>
    </source>
</reference>
<evidence type="ECO:0000313" key="3">
    <source>
        <dbReference type="Proteomes" id="UP000829685"/>
    </source>
</evidence>
<protein>
    <submittedName>
        <fullName evidence="2">Uncharacterized protein</fullName>
    </submittedName>
</protein>
<comment type="caution">
    <text evidence="2">The sequence shown here is derived from an EMBL/GenBank/DDBJ whole genome shotgun (WGS) entry which is preliminary data.</text>
</comment>
<gene>
    <name evidence="2" type="ORF">JX265_006878</name>
</gene>
<dbReference type="OrthoDB" id="3565018at2759"/>
<sequence>MSGFEVLGVVLGTLPLVISALEHYQEGLHTIRRWRSFEAELQSLKRKLGNENAIFINTCQQLLSGVVGSVAHEKLVDEPFGELWSNPEMRDEIALRLDHVYEPFQATVVAMNVALGEIKAKLGLDEHGKVRWTEGTAIAREIKRATFTIKRSQFDDLLAGISKYNQDLKTMTNQSIQLEPERRGNAQ</sequence>
<accession>A0A9Q0AQ11</accession>
<name>A0A9Q0AQ11_9PEZI</name>
<dbReference type="Proteomes" id="UP000829685">
    <property type="component" value="Unassembled WGS sequence"/>
</dbReference>
<evidence type="ECO:0000313" key="2">
    <source>
        <dbReference type="EMBL" id="KAI1868899.1"/>
    </source>
</evidence>
<keyword evidence="3" id="KW-1185">Reference proteome</keyword>
<dbReference type="PANTHER" id="PTHR35186">
    <property type="entry name" value="ANK_REP_REGION DOMAIN-CONTAINING PROTEIN"/>
    <property type="match status" value="1"/>
</dbReference>